<evidence type="ECO:0000313" key="2">
    <source>
        <dbReference type="EMBL" id="KAF6038407.1"/>
    </source>
</evidence>
<protein>
    <submittedName>
        <fullName evidence="2">C9orf117</fullName>
    </submittedName>
</protein>
<keyword evidence="3" id="KW-1185">Reference proteome</keyword>
<feature type="compositionally biased region" description="Low complexity" evidence="1">
    <location>
        <begin position="11"/>
        <end position="21"/>
    </location>
</feature>
<dbReference type="OrthoDB" id="166611at2759"/>
<name>A0A7J7KJK0_BUGNE</name>
<proteinExistence type="predicted"/>
<evidence type="ECO:0000256" key="1">
    <source>
        <dbReference type="SAM" id="MobiDB-lite"/>
    </source>
</evidence>
<feature type="compositionally biased region" description="Polar residues" evidence="1">
    <location>
        <begin position="41"/>
        <end position="50"/>
    </location>
</feature>
<organism evidence="2 3">
    <name type="scientific">Bugula neritina</name>
    <name type="common">Brown bryozoan</name>
    <name type="synonym">Sertularia neritina</name>
    <dbReference type="NCBI Taxonomy" id="10212"/>
    <lineage>
        <taxon>Eukaryota</taxon>
        <taxon>Metazoa</taxon>
        <taxon>Spiralia</taxon>
        <taxon>Lophotrochozoa</taxon>
        <taxon>Bryozoa</taxon>
        <taxon>Gymnolaemata</taxon>
        <taxon>Cheilostomatida</taxon>
        <taxon>Flustrina</taxon>
        <taxon>Buguloidea</taxon>
        <taxon>Bugulidae</taxon>
        <taxon>Bugula</taxon>
    </lineage>
</organism>
<dbReference type="EMBL" id="VXIV02000418">
    <property type="protein sequence ID" value="KAF6038407.1"/>
    <property type="molecule type" value="Genomic_DNA"/>
</dbReference>
<sequence>MPGSRRSLQKSAGSADSSASGVQRPTTPHYKLGDLGLVPRPTQNIPTSIDRTKGLSETTRLGSLKRVLTKSVGIQTVSAPKALFFADQLLSQASLTQQQAIIKDFKQKDQMSRRAISKVF</sequence>
<comment type="caution">
    <text evidence="2">The sequence shown here is derived from an EMBL/GenBank/DDBJ whole genome shotgun (WGS) entry which is preliminary data.</text>
</comment>
<accession>A0A7J7KJK0</accession>
<reference evidence="2" key="1">
    <citation type="submission" date="2020-06" db="EMBL/GenBank/DDBJ databases">
        <title>Draft genome of Bugula neritina, a colonial animal packing powerful symbionts and potential medicines.</title>
        <authorList>
            <person name="Rayko M."/>
        </authorList>
    </citation>
    <scope>NUCLEOTIDE SEQUENCE [LARGE SCALE GENOMIC DNA]</scope>
    <source>
        <strain evidence="2">Kwan_BN1</strain>
    </source>
</reference>
<feature type="region of interest" description="Disordered" evidence="1">
    <location>
        <begin position="1"/>
        <end position="50"/>
    </location>
</feature>
<evidence type="ECO:0000313" key="3">
    <source>
        <dbReference type="Proteomes" id="UP000593567"/>
    </source>
</evidence>
<dbReference type="AlphaFoldDB" id="A0A7J7KJK0"/>
<gene>
    <name evidence="2" type="ORF">EB796_003310</name>
</gene>
<dbReference type="Proteomes" id="UP000593567">
    <property type="component" value="Unassembled WGS sequence"/>
</dbReference>